<dbReference type="PROSITE" id="PS51083">
    <property type="entry name" value="ZF_HIT"/>
    <property type="match status" value="1"/>
</dbReference>
<sequence length="378" mass="43953">MSSSSSSDSESENEQESMSRLGDCEVCGRNKAQYTCPKCEVKTCCLNCVRIHKKELKCDGVRDRTKFIRMKNFTDTDLLSDYRLLEECARFVYSVKRDEKKKFTRIDKDLPIHLYKRKMAARSRGIVLQYLAQNFTRHATNTTRYNYKTNLIEWRVEWVFPNVDSEPLKFVDAKCSERMKLSQLLDKYLNPEAMPFEGSKALTYYKSVGFNGVKVLLKAEKVKGSAKKFFELDTSETLAENLSGKCIVEFPIIFVVLKDHAYNFEIVTPEDEFDYEKPEQKSEESKPINNNDNNNLEKPNGSQENNTSTAESFADYQSSQRKRPRQLLTQKIAEEKKLEIEKEIKEEKRKRPKNLLFTTGYSSEENLSDSDSNDEENK</sequence>
<dbReference type="AlphaFoldDB" id="A0ABD0TMU0"/>
<comment type="function">
    <text evidence="8">Required for box C/D snoRNAs accumulation involved in snoRNA processing, snoRNA transport to the nucleolus and ribosome biogenesis.</text>
</comment>
<comment type="subunit">
    <text evidence="10">Interacts with FBL, SNU13, NOP58, NUFIP1, RUVBL1, RUVBL2 and TAF9. Interacts (via HIT-type zinc finger) with the RUVBL1/RUVBL2 complex in the presence of ADP.</text>
</comment>
<dbReference type="InterPro" id="IPR051639">
    <property type="entry name" value="BCD1"/>
</dbReference>
<comment type="caution">
    <text evidence="16">The sequence shown here is derived from an EMBL/GenBank/DDBJ whole genome shotgun (WGS) entry which is preliminary data.</text>
</comment>
<dbReference type="GO" id="GO:0008270">
    <property type="term" value="F:zinc ion binding"/>
    <property type="evidence" value="ECO:0007669"/>
    <property type="project" value="UniProtKB-UniRule"/>
</dbReference>
<evidence type="ECO:0000256" key="2">
    <source>
        <dbReference type="ARBA" id="ARBA00022517"/>
    </source>
</evidence>
<evidence type="ECO:0000256" key="7">
    <source>
        <dbReference type="ARBA" id="ARBA00022843"/>
    </source>
</evidence>
<feature type="compositionally biased region" description="Basic and acidic residues" evidence="14">
    <location>
        <begin position="332"/>
        <end position="349"/>
    </location>
</feature>
<evidence type="ECO:0000256" key="9">
    <source>
        <dbReference type="ARBA" id="ARBA00049654"/>
    </source>
</evidence>
<dbReference type="Pfam" id="PF04438">
    <property type="entry name" value="zf-HIT"/>
    <property type="match status" value="1"/>
</dbReference>
<keyword evidence="4" id="KW-0479">Metal-binding</keyword>
<keyword evidence="3" id="KW-0597">Phosphoprotein</keyword>
<dbReference type="SUPFAM" id="SSF144232">
    <property type="entry name" value="HIT/MYND zinc finger-like"/>
    <property type="match status" value="1"/>
</dbReference>
<proteinExistence type="inferred from homology"/>
<dbReference type="Proteomes" id="UP001549921">
    <property type="component" value="Unassembled WGS sequence"/>
</dbReference>
<organism evidence="16 17">
    <name type="scientific">Loxostege sticticalis</name>
    <name type="common">Beet webworm moth</name>
    <dbReference type="NCBI Taxonomy" id="481309"/>
    <lineage>
        <taxon>Eukaryota</taxon>
        <taxon>Metazoa</taxon>
        <taxon>Ecdysozoa</taxon>
        <taxon>Arthropoda</taxon>
        <taxon>Hexapoda</taxon>
        <taxon>Insecta</taxon>
        <taxon>Pterygota</taxon>
        <taxon>Neoptera</taxon>
        <taxon>Endopterygota</taxon>
        <taxon>Lepidoptera</taxon>
        <taxon>Glossata</taxon>
        <taxon>Ditrysia</taxon>
        <taxon>Pyraloidea</taxon>
        <taxon>Crambidae</taxon>
        <taxon>Pyraustinae</taxon>
        <taxon>Loxostege</taxon>
    </lineage>
</organism>
<accession>A0ABD0TMU0</accession>
<evidence type="ECO:0000313" key="16">
    <source>
        <dbReference type="EMBL" id="KAL0850646.1"/>
    </source>
</evidence>
<evidence type="ECO:0000256" key="14">
    <source>
        <dbReference type="SAM" id="MobiDB-lite"/>
    </source>
</evidence>
<gene>
    <name evidence="16" type="ORF">ABMA28_012399</name>
</gene>
<feature type="region of interest" description="Disordered" evidence="14">
    <location>
        <begin position="273"/>
        <end position="378"/>
    </location>
</feature>
<keyword evidence="1" id="KW-1017">Isopeptide bond</keyword>
<dbReference type="FunFam" id="3.30.60.190:FF:000001">
    <property type="entry name" value="box C/D snoRNA protein 1"/>
    <property type="match status" value="1"/>
</dbReference>
<comment type="similarity">
    <text evidence="9">Belongs to the BCD1 family.</text>
</comment>
<dbReference type="CDD" id="cd23023">
    <property type="entry name" value="zf-HIT_BCD1"/>
    <property type="match status" value="1"/>
</dbReference>
<dbReference type="EMBL" id="JBEDNZ010000003">
    <property type="protein sequence ID" value="KAL0850646.1"/>
    <property type="molecule type" value="Genomic_DNA"/>
</dbReference>
<evidence type="ECO:0000256" key="1">
    <source>
        <dbReference type="ARBA" id="ARBA00022499"/>
    </source>
</evidence>
<name>A0ABD0TMU0_LOXSC</name>
<reference evidence="16 17" key="1">
    <citation type="submission" date="2024-06" db="EMBL/GenBank/DDBJ databases">
        <title>A chromosome-level genome assembly of beet webworm, Loxostege sticticalis.</title>
        <authorList>
            <person name="Zhang Y."/>
        </authorList>
    </citation>
    <scope>NUCLEOTIDE SEQUENCE [LARGE SCALE GENOMIC DNA]</scope>
    <source>
        <strain evidence="16">AQ028</strain>
        <tissue evidence="16">Male pupae</tissue>
    </source>
</reference>
<evidence type="ECO:0000313" key="17">
    <source>
        <dbReference type="Proteomes" id="UP001549921"/>
    </source>
</evidence>
<protein>
    <recommendedName>
        <fullName evidence="11">Box C/D snoRNA protein 1</fullName>
    </recommendedName>
    <alternativeName>
        <fullName evidence="12">Zinc finger HIT domain-containing protein 6</fullName>
    </alternativeName>
</protein>
<dbReference type="Gene3D" id="3.30.60.190">
    <property type="match status" value="1"/>
</dbReference>
<evidence type="ECO:0000259" key="15">
    <source>
        <dbReference type="PROSITE" id="PS51083"/>
    </source>
</evidence>
<dbReference type="InterPro" id="IPR057721">
    <property type="entry name" value="BCD1_alpha/beta"/>
</dbReference>
<evidence type="ECO:0000256" key="4">
    <source>
        <dbReference type="ARBA" id="ARBA00022723"/>
    </source>
</evidence>
<evidence type="ECO:0000256" key="12">
    <source>
        <dbReference type="ARBA" id="ARBA00077531"/>
    </source>
</evidence>
<feature type="compositionally biased region" description="Acidic residues" evidence="14">
    <location>
        <begin position="366"/>
        <end position="378"/>
    </location>
</feature>
<keyword evidence="5 13" id="KW-0863">Zinc-finger</keyword>
<feature type="domain" description="HIT-type" evidence="15">
    <location>
        <begin position="24"/>
        <end position="58"/>
    </location>
</feature>
<evidence type="ECO:0000256" key="3">
    <source>
        <dbReference type="ARBA" id="ARBA00022553"/>
    </source>
</evidence>
<feature type="compositionally biased region" description="Basic and acidic residues" evidence="14">
    <location>
        <begin position="275"/>
        <end position="286"/>
    </location>
</feature>
<keyword evidence="6" id="KW-0862">Zinc</keyword>
<evidence type="ECO:0000256" key="5">
    <source>
        <dbReference type="ARBA" id="ARBA00022771"/>
    </source>
</evidence>
<dbReference type="PANTHER" id="PTHR13483">
    <property type="entry name" value="BOX C_D SNORNA PROTEIN 1-RELATED"/>
    <property type="match status" value="1"/>
</dbReference>
<keyword evidence="7" id="KW-0832">Ubl conjugation</keyword>
<keyword evidence="2" id="KW-0690">Ribosome biogenesis</keyword>
<dbReference type="GO" id="GO:0042254">
    <property type="term" value="P:ribosome biogenesis"/>
    <property type="evidence" value="ECO:0007669"/>
    <property type="project" value="UniProtKB-KW"/>
</dbReference>
<feature type="compositionally biased region" description="Polar residues" evidence="14">
    <location>
        <begin position="296"/>
        <end position="319"/>
    </location>
</feature>
<dbReference type="InterPro" id="IPR007529">
    <property type="entry name" value="Znf_HIT"/>
</dbReference>
<evidence type="ECO:0000256" key="13">
    <source>
        <dbReference type="PROSITE-ProRule" id="PRU00453"/>
    </source>
</evidence>
<evidence type="ECO:0000256" key="11">
    <source>
        <dbReference type="ARBA" id="ARBA00068630"/>
    </source>
</evidence>
<dbReference type="Pfam" id="PF25790">
    <property type="entry name" value="BCD1"/>
    <property type="match status" value="1"/>
</dbReference>
<dbReference type="PANTHER" id="PTHR13483:SF3">
    <property type="entry name" value="BOX C_D SNORNA PROTEIN 1"/>
    <property type="match status" value="1"/>
</dbReference>
<evidence type="ECO:0000256" key="10">
    <source>
        <dbReference type="ARBA" id="ARBA00061949"/>
    </source>
</evidence>
<evidence type="ECO:0000256" key="6">
    <source>
        <dbReference type="ARBA" id="ARBA00022833"/>
    </source>
</evidence>
<evidence type="ECO:0000256" key="8">
    <source>
        <dbReference type="ARBA" id="ARBA00049598"/>
    </source>
</evidence>